<name>A0A0B5HUZ5_9ACTN</name>
<reference evidence="1 2" key="1">
    <citation type="submission" date="2014-12" db="EMBL/GenBank/DDBJ databases">
        <title>Complete genome sequence of Streptomyces vietnamensis strain GIMV4.0001, a genetic manipulable producer of the benzoisochromanequinone antibiotic granaticin.</title>
        <authorList>
            <person name="Deng M.R."/>
            <person name="Guo J."/>
            <person name="Ma L.Y."/>
            <person name="Feng G.D."/>
            <person name="Mo C.Y."/>
            <person name="Zhu H.H."/>
        </authorList>
    </citation>
    <scope>NUCLEOTIDE SEQUENCE [LARGE SCALE GENOMIC DNA]</scope>
    <source>
        <strain evidence="2">GIMV4.0001</strain>
    </source>
</reference>
<protein>
    <recommendedName>
        <fullName evidence="3">Mini-circle protein</fullName>
    </recommendedName>
</protein>
<dbReference type="EMBL" id="CP010407">
    <property type="protein sequence ID" value="AJF65845.1"/>
    <property type="molecule type" value="Genomic_DNA"/>
</dbReference>
<gene>
    <name evidence="1" type="ORF">SVTN_17005</name>
</gene>
<dbReference type="InterPro" id="IPR034660">
    <property type="entry name" value="DinB/YfiT-like"/>
</dbReference>
<evidence type="ECO:0008006" key="3">
    <source>
        <dbReference type="Google" id="ProtNLM"/>
    </source>
</evidence>
<dbReference type="SUPFAM" id="SSF109854">
    <property type="entry name" value="DinB/YfiT-like putative metalloenzymes"/>
    <property type="match status" value="1"/>
</dbReference>
<dbReference type="Pfam" id="PF04978">
    <property type="entry name" value="MST"/>
    <property type="match status" value="1"/>
</dbReference>
<sequence length="184" mass="20377">MVALVPAEAPGDERGAFLNFVEAQRAALRRSLLGLTEEQAASRPSASELSLSGLVKHVAEVELNWLRLAQEQPNERQRTEETWGEAFRLVDGESIPEVLAFWEDVAKQTEVFVRSVPSLDDTFPLPPAPWFPKDGRVSVRWMLLHLVQEMGRHAGHADIVRESLDGKGSFDLIAEENAGQNAPA</sequence>
<dbReference type="InterPro" id="IPR007061">
    <property type="entry name" value="MST-like"/>
</dbReference>
<evidence type="ECO:0000313" key="1">
    <source>
        <dbReference type="EMBL" id="AJF65845.1"/>
    </source>
</evidence>
<organism evidence="1 2">
    <name type="scientific">Streptomyces vietnamensis</name>
    <dbReference type="NCBI Taxonomy" id="362257"/>
    <lineage>
        <taxon>Bacteria</taxon>
        <taxon>Bacillati</taxon>
        <taxon>Actinomycetota</taxon>
        <taxon>Actinomycetes</taxon>
        <taxon>Kitasatosporales</taxon>
        <taxon>Streptomycetaceae</taxon>
        <taxon>Streptomyces</taxon>
    </lineage>
</organism>
<dbReference type="HOGENOM" id="CLU_097062_1_0_11"/>
<dbReference type="AlphaFoldDB" id="A0A0B5HUZ5"/>
<evidence type="ECO:0000313" key="2">
    <source>
        <dbReference type="Proteomes" id="UP000031774"/>
    </source>
</evidence>
<dbReference type="STRING" id="362257.SVTN_17005"/>
<keyword evidence="2" id="KW-1185">Reference proteome</keyword>
<dbReference type="KEGG" id="svt:SVTN_17005"/>
<dbReference type="Gene3D" id="1.20.120.450">
    <property type="entry name" value="dinb family like domain"/>
    <property type="match status" value="1"/>
</dbReference>
<dbReference type="RefSeq" id="WP_041129867.1">
    <property type="nucleotide sequence ID" value="NZ_CP010407.1"/>
</dbReference>
<proteinExistence type="predicted"/>
<dbReference type="Proteomes" id="UP000031774">
    <property type="component" value="Chromosome"/>
</dbReference>
<accession>A0A0B5HUZ5</accession>